<dbReference type="Pfam" id="PF12705">
    <property type="entry name" value="PDDEXK_1"/>
    <property type="match status" value="1"/>
</dbReference>
<dbReference type="SUPFAM" id="SSF52980">
    <property type="entry name" value="Restriction endonuclease-like"/>
    <property type="match status" value="1"/>
</dbReference>
<evidence type="ECO:0000259" key="1">
    <source>
        <dbReference type="Pfam" id="PF12705"/>
    </source>
</evidence>
<proteinExistence type="predicted"/>
<dbReference type="AlphaFoldDB" id="A0A930YWD5"/>
<dbReference type="InterPro" id="IPR038726">
    <property type="entry name" value="PDDEXK_AddAB-type"/>
</dbReference>
<name>A0A930YWD5_9FLAO</name>
<comment type="caution">
    <text evidence="2">The sequence shown here is derived from an EMBL/GenBank/DDBJ whole genome shotgun (WGS) entry which is preliminary data.</text>
</comment>
<dbReference type="InterPro" id="IPR011335">
    <property type="entry name" value="Restrct_endonuc-II-like"/>
</dbReference>
<evidence type="ECO:0000313" key="2">
    <source>
        <dbReference type="EMBL" id="MBF5027642.1"/>
    </source>
</evidence>
<reference evidence="2" key="1">
    <citation type="submission" date="2020-11" db="EMBL/GenBank/DDBJ databases">
        <title>Genome seq and assembly of Planobacterium sp.</title>
        <authorList>
            <person name="Chhetri G."/>
        </authorList>
    </citation>
    <scope>NUCLEOTIDE SEQUENCE</scope>
    <source>
        <strain evidence="2">GCR5</strain>
    </source>
</reference>
<dbReference type="RefSeq" id="WP_194739569.1">
    <property type="nucleotide sequence ID" value="NZ_JADKYY010000008.1"/>
</dbReference>
<protein>
    <submittedName>
        <fullName evidence="2">PD-(D/E)XK nuclease family protein</fullName>
    </submittedName>
</protein>
<feature type="domain" description="PD-(D/E)XK endonuclease-like" evidence="1">
    <location>
        <begin position="628"/>
        <end position="888"/>
    </location>
</feature>
<dbReference type="InterPro" id="IPR011604">
    <property type="entry name" value="PDDEXK-like_dom_sf"/>
</dbReference>
<dbReference type="Proteomes" id="UP000694480">
    <property type="component" value="Unassembled WGS sequence"/>
</dbReference>
<accession>A0A930YWD5</accession>
<dbReference type="Gene3D" id="3.90.320.10">
    <property type="match status" value="1"/>
</dbReference>
<sequence length="892" mass="102538">MKYSFLYRIAAELIKDAKDLKDHVVVFPGKRPQIFFKKALEDLGYSGFLPRMKTIEELTEEISGATCIQGLALTLEAYRFHTQLYPMEFSEFLKWFPALAKDWDEILKFAPEPLAVLDYMQEEERILQWAKSLGQDELGEVSQRFLDFWKKNGEYLPQLDRHLEQQGLASPGMVHLMALKNVGQYIAASKERFVFCGLNALTRLEEKLIRELLALDKAQCYFHSDSYYMDNSVQEAGAFLRRHRQWKEFNDFRQFQWVDQDFMQSKYIALYEVPGNVTQTKLLSSILQQIKPEELEDTAVVLLDENLLPSVISELSFVEHLNITMGYPIKNMAFSQGIRALLHLHKQLEIRSGSYYYKDLVNILTAIPAAVTDNEIIATFQKELVEKNRVYLSYKMLKELLGDLSYFSILEKCSSPMELLEKLLAFTTDLKTFKLSDLQYENISHFEKQLRILSNQLADFDFVHSVDVLEILINQLVQTQTIDFVGEPLKGLQVMGLLETRLLTFKNVVLLSVNEGKLPGSGGNSYIPFNVRASHQMHTYLESDSIYAYHFYRLIQQAEKVYLLYNSLTSGINSGEKSRFITQLQMESPHKVHHFVVDTSATATETSEMSVSKTPALLERLERWKSRVAASHLNSYLYNPMDFYLKNILYSQNEEIEEELSSRNYGNLIHFSLEYLYEPLVEKYLTTKDLEGLLGQTEAALAHAMERLKHDPAYYAVGMNYIHKQMALSVLERIIKKDTQSVEEGSSLRILAVEKRFSGVPLEIPGHGSVELRGIIDRMDEFDGQVRLIDYKSSLNSQELSFGLKSFQEGLSYKHSKGLQLAFYLYALGQDAEYSGRAFSAGIWSFAKVGEGVQPLQMKDYTLEDLLEGIKGVIAEILDPDVPFTRTQKVIY</sequence>
<organism evidence="2 3">
    <name type="scientific">Planobacterium oryzisoli</name>
    <dbReference type="NCBI Taxonomy" id="2771435"/>
    <lineage>
        <taxon>Bacteria</taxon>
        <taxon>Pseudomonadati</taxon>
        <taxon>Bacteroidota</taxon>
        <taxon>Flavobacteriia</taxon>
        <taxon>Flavobacteriales</taxon>
        <taxon>Weeksellaceae</taxon>
        <taxon>Chryseobacterium group</taxon>
        <taxon>Chryseobacterium</taxon>
    </lineage>
</organism>
<gene>
    <name evidence="2" type="ORF">IC612_07505</name>
</gene>
<evidence type="ECO:0000313" key="3">
    <source>
        <dbReference type="Proteomes" id="UP000694480"/>
    </source>
</evidence>
<keyword evidence="3" id="KW-1185">Reference proteome</keyword>
<dbReference type="SUPFAM" id="SSF52540">
    <property type="entry name" value="P-loop containing nucleoside triphosphate hydrolases"/>
    <property type="match status" value="1"/>
</dbReference>
<dbReference type="InterPro" id="IPR027417">
    <property type="entry name" value="P-loop_NTPase"/>
</dbReference>
<dbReference type="EMBL" id="JADKYY010000008">
    <property type="protein sequence ID" value="MBF5027642.1"/>
    <property type="molecule type" value="Genomic_DNA"/>
</dbReference>